<evidence type="ECO:0000256" key="1">
    <source>
        <dbReference type="SAM" id="MobiDB-lite"/>
    </source>
</evidence>
<evidence type="ECO:0000313" key="4">
    <source>
        <dbReference type="EMBL" id="GCE92112.1"/>
    </source>
</evidence>
<comment type="caution">
    <text evidence="4">The sequence shown here is derived from an EMBL/GenBank/DDBJ whole genome shotgun (WGS) entry which is preliminary data.</text>
</comment>
<evidence type="ECO:0000259" key="2">
    <source>
        <dbReference type="Pfam" id="PF17989"/>
    </source>
</evidence>
<dbReference type="InterPro" id="IPR049067">
    <property type="entry name" value="MreB-like_C"/>
</dbReference>
<feature type="domain" description="Actin homologue MreB-like C-terminal" evidence="3">
    <location>
        <begin position="217"/>
        <end position="336"/>
    </location>
</feature>
<dbReference type="RefSeq" id="WP_006620107.1">
    <property type="nucleotide sequence ID" value="NZ_BIMW01000002.1"/>
</dbReference>
<dbReference type="InterPro" id="IPR040607">
    <property type="entry name" value="ALP_N"/>
</dbReference>
<feature type="region of interest" description="Disordered" evidence="1">
    <location>
        <begin position="1"/>
        <end position="25"/>
    </location>
</feature>
<accession>A0A5M3T0W7</accession>
<protein>
    <recommendedName>
        <fullName evidence="6">Actin-like protein N-terminal domain-containing protein</fullName>
    </recommendedName>
</protein>
<reference evidence="4 5" key="1">
    <citation type="journal article" date="2019" name="J Genomics">
        <title>The Draft Genome of a Hydrogen-producing Cyanobacterium, Arthrospira platensis NIES-46.</title>
        <authorList>
            <person name="Suzuki S."/>
            <person name="Yamaguchi H."/>
            <person name="Kawachi M."/>
        </authorList>
    </citation>
    <scope>NUCLEOTIDE SEQUENCE [LARGE SCALE GENOMIC DNA]</scope>
    <source>
        <strain evidence="4 5">NIES-46</strain>
    </source>
</reference>
<dbReference type="GeneID" id="301681127"/>
<evidence type="ECO:0000259" key="3">
    <source>
        <dbReference type="Pfam" id="PF21522"/>
    </source>
</evidence>
<evidence type="ECO:0008006" key="6">
    <source>
        <dbReference type="Google" id="ProtNLM"/>
    </source>
</evidence>
<proteinExistence type="predicted"/>
<feature type="compositionally biased region" description="Polar residues" evidence="1">
    <location>
        <begin position="1"/>
        <end position="15"/>
    </location>
</feature>
<keyword evidence="5" id="KW-1185">Reference proteome</keyword>
<dbReference type="Pfam" id="PF21522">
    <property type="entry name" value="MreB-like_C"/>
    <property type="match status" value="1"/>
</dbReference>
<dbReference type="InterPro" id="IPR043129">
    <property type="entry name" value="ATPase_NBD"/>
</dbReference>
<dbReference type="Gene3D" id="3.30.420.40">
    <property type="match status" value="2"/>
</dbReference>
<evidence type="ECO:0000313" key="5">
    <source>
        <dbReference type="Proteomes" id="UP000326169"/>
    </source>
</evidence>
<organism evidence="4 5">
    <name type="scientific">Limnospira platensis NIES-46</name>
    <dbReference type="NCBI Taxonomy" id="1236695"/>
    <lineage>
        <taxon>Bacteria</taxon>
        <taxon>Bacillati</taxon>
        <taxon>Cyanobacteriota</taxon>
        <taxon>Cyanophyceae</taxon>
        <taxon>Oscillatoriophycideae</taxon>
        <taxon>Oscillatoriales</taxon>
        <taxon>Sirenicapillariaceae</taxon>
        <taxon>Limnospira</taxon>
    </lineage>
</organism>
<dbReference type="SUPFAM" id="SSF53067">
    <property type="entry name" value="Actin-like ATPase domain"/>
    <property type="match status" value="2"/>
</dbReference>
<gene>
    <name evidence="4" type="ORF">NIES46_01470</name>
</gene>
<dbReference type="Pfam" id="PF17989">
    <property type="entry name" value="ALP_N"/>
    <property type="match status" value="1"/>
</dbReference>
<feature type="domain" description="Actin-like protein N-terminal" evidence="2">
    <location>
        <begin position="38"/>
        <end position="194"/>
    </location>
</feature>
<dbReference type="CDD" id="cd10227">
    <property type="entry name" value="ASKHA_NBD_ParM-like"/>
    <property type="match status" value="1"/>
</dbReference>
<dbReference type="EMBL" id="BIMW01000002">
    <property type="protein sequence ID" value="GCE92112.1"/>
    <property type="molecule type" value="Genomic_DNA"/>
</dbReference>
<dbReference type="Proteomes" id="UP000326169">
    <property type="component" value="Unassembled WGS sequence"/>
</dbReference>
<sequence length="372" mass="40829">MQSNKQPGQSQSQSPLAKATTTKPTTTTVVGRSTILSVDLGRTATKSCISRNPADVVFIPSNVAQLSVEKARGGGFESKNTDPLLDLWLEYQGNGFAVGQLAADFGASLFGVDPAANPSKVNDALIKIFACVGYFNLKGDLDVVLGLPFYSQEQFEREKEQIMSLLSGPNTLVFRGEQVVVDIQSVRVMPEGYGSLIWCEAQGSKDMPNFADLSVAIVDVGHQTTDFLTVDRFRFARGVSQSEVFAMSKFYEEVAAKIEGADAQSLFLLEAVHKPQGQRFYRPRGATKPANLDEIVPELRKIFARDLCDRVVKWLPERVTDVVITGGGGEFFWQDLQPLLKEAQLRAHLTQPARKANSLGQYVYGEAQLAKR</sequence>
<name>A0A5M3T0W7_LIMPL</name>